<reference evidence="1 2" key="1">
    <citation type="submission" date="2018-04" db="EMBL/GenBank/DDBJ databases">
        <title>Sphingobacterium sp. M46 Genome.</title>
        <authorList>
            <person name="Cheng J."/>
            <person name="Li Y."/>
        </authorList>
    </citation>
    <scope>NUCLEOTIDE SEQUENCE [LARGE SCALE GENOMIC DNA]</scope>
    <source>
        <strain evidence="1 2">M46</strain>
    </source>
</reference>
<comment type="caution">
    <text evidence="1">The sequence shown here is derived from an EMBL/GenBank/DDBJ whole genome shotgun (WGS) entry which is preliminary data.</text>
</comment>
<keyword evidence="2" id="KW-1185">Reference proteome</keyword>
<evidence type="ECO:0000313" key="1">
    <source>
        <dbReference type="EMBL" id="PUV24654.1"/>
    </source>
</evidence>
<organism evidence="1 2">
    <name type="scientific">Sphingobacterium athyrii</name>
    <dbReference type="NCBI Taxonomy" id="2152717"/>
    <lineage>
        <taxon>Bacteria</taxon>
        <taxon>Pseudomonadati</taxon>
        <taxon>Bacteroidota</taxon>
        <taxon>Sphingobacteriia</taxon>
        <taxon>Sphingobacteriales</taxon>
        <taxon>Sphingobacteriaceae</taxon>
        <taxon>Sphingobacterium</taxon>
    </lineage>
</organism>
<dbReference type="AlphaFoldDB" id="A0A363NV36"/>
<evidence type="ECO:0000313" key="2">
    <source>
        <dbReference type="Proteomes" id="UP000250831"/>
    </source>
</evidence>
<accession>A0A363NV36</accession>
<name>A0A363NV36_9SPHI</name>
<gene>
    <name evidence="1" type="ORF">DCO56_06615</name>
</gene>
<sequence>MGFIKEKARGKILLRSGPSIFLDRILGCFCDTFDDDKMSLFKRTAFVRCMIERGILPQFRYLFIIYFFIQNLR</sequence>
<dbReference type="EMBL" id="QCXX01000002">
    <property type="protein sequence ID" value="PUV24654.1"/>
    <property type="molecule type" value="Genomic_DNA"/>
</dbReference>
<dbReference type="Proteomes" id="UP000250831">
    <property type="component" value="Unassembled WGS sequence"/>
</dbReference>
<protein>
    <submittedName>
        <fullName evidence="1">Uncharacterized protein</fullName>
    </submittedName>
</protein>
<proteinExistence type="predicted"/>